<name>A0A0D2FRA8_9EURO</name>
<protein>
    <submittedName>
        <fullName evidence="1">Uncharacterized protein</fullName>
    </submittedName>
</protein>
<gene>
    <name evidence="1" type="ORF">Z518_05607</name>
</gene>
<organism evidence="1 2">
    <name type="scientific">Rhinocladiella mackenziei CBS 650.93</name>
    <dbReference type="NCBI Taxonomy" id="1442369"/>
    <lineage>
        <taxon>Eukaryota</taxon>
        <taxon>Fungi</taxon>
        <taxon>Dikarya</taxon>
        <taxon>Ascomycota</taxon>
        <taxon>Pezizomycotina</taxon>
        <taxon>Eurotiomycetes</taxon>
        <taxon>Chaetothyriomycetidae</taxon>
        <taxon>Chaetothyriales</taxon>
        <taxon>Herpotrichiellaceae</taxon>
        <taxon>Rhinocladiella</taxon>
    </lineage>
</organism>
<dbReference type="GeneID" id="25293678"/>
<proteinExistence type="predicted"/>
<sequence length="84" mass="9229">MAADPTVITDDNRTSILDIVATTLDIGFVSCGKDAYVWSKHDSISNSHRRAVEDVQVNGRFQIPEIVFSSSSLEGTFPFRVLAI</sequence>
<reference evidence="1 2" key="1">
    <citation type="submission" date="2015-01" db="EMBL/GenBank/DDBJ databases">
        <title>The Genome Sequence of Rhinocladiella mackenzie CBS 650.93.</title>
        <authorList>
            <consortium name="The Broad Institute Genomics Platform"/>
            <person name="Cuomo C."/>
            <person name="de Hoog S."/>
            <person name="Gorbushina A."/>
            <person name="Stielow B."/>
            <person name="Teixiera M."/>
            <person name="Abouelleil A."/>
            <person name="Chapman S.B."/>
            <person name="Priest M."/>
            <person name="Young S.K."/>
            <person name="Wortman J."/>
            <person name="Nusbaum C."/>
            <person name="Birren B."/>
        </authorList>
    </citation>
    <scope>NUCLEOTIDE SEQUENCE [LARGE SCALE GENOMIC DNA]</scope>
    <source>
        <strain evidence="1 2">CBS 650.93</strain>
    </source>
</reference>
<dbReference type="Proteomes" id="UP000053617">
    <property type="component" value="Unassembled WGS sequence"/>
</dbReference>
<accession>A0A0D2FRA8</accession>
<dbReference type="RefSeq" id="XP_013271873.1">
    <property type="nucleotide sequence ID" value="XM_013416419.1"/>
</dbReference>
<dbReference type="AlphaFoldDB" id="A0A0D2FRA8"/>
<keyword evidence="2" id="KW-1185">Reference proteome</keyword>
<evidence type="ECO:0000313" key="1">
    <source>
        <dbReference type="EMBL" id="KIX04737.1"/>
    </source>
</evidence>
<evidence type="ECO:0000313" key="2">
    <source>
        <dbReference type="Proteomes" id="UP000053617"/>
    </source>
</evidence>
<dbReference type="VEuPathDB" id="FungiDB:Z518_05607"/>
<dbReference type="EMBL" id="KN847478">
    <property type="protein sequence ID" value="KIX04737.1"/>
    <property type="molecule type" value="Genomic_DNA"/>
</dbReference>
<dbReference type="HOGENOM" id="CLU_2528677_0_0_1"/>